<feature type="domain" description="Cation/H+ exchanger transmembrane" evidence="7">
    <location>
        <begin position="24"/>
        <end position="426"/>
    </location>
</feature>
<proteinExistence type="predicted"/>
<dbReference type="PANTHER" id="PTHR31382:SF2">
    <property type="entry name" value="CATION_H+ EXCHANGER DOMAIN-CONTAINING PROTEIN"/>
    <property type="match status" value="1"/>
</dbReference>
<dbReference type="EMBL" id="KB822712">
    <property type="protein sequence ID" value="ETN45676.1"/>
    <property type="molecule type" value="Genomic_DNA"/>
</dbReference>
<dbReference type="VEuPathDB" id="FungiDB:HMPREF1541_09509"/>
<evidence type="ECO:0000259" key="7">
    <source>
        <dbReference type="Pfam" id="PF00999"/>
    </source>
</evidence>
<dbReference type="GO" id="GO:0036376">
    <property type="term" value="P:sodium ion export across plasma membrane"/>
    <property type="evidence" value="ECO:0007669"/>
    <property type="project" value="InterPro"/>
</dbReference>
<sequence length="477" mass="52605">MTWPEIEPSTSHLTYLLLSFFLILYALFSELIRNRAHLSEPPLATLAGVAFGPQAATVLDPFEWGWADNITQELTRVVIGVQVFTAGIELPPKYIKNHWRGVGLLLGPNMVFGWLVCTAIIYFVLGVSFKTALIVAACLTPTDPVLSASVLGEARFSQRIPKRVRHILSAESGCNDGSAFPLIYAGLYAALSKSAGEGVKEWFLNVIIWQCGVGIAIGVLLGYTANRALRFAETRNMTQESALFVFYFLLAFFNVGVGSTLGLDDFLVCFSAGQAFCWDGWFAEKTHKMKLPSIIDLLLNSTMFVYFGSIIPWQKFHGNLSAGRLTLVAVMVLLFRRLPAILALKRFIPEIRTWHEALFAGHFGPMGVAAIFLAMEARARLETGTSIVLPHPPKDLDHHEETIQEVWPIISYVVLWSVMIHGFSAVVMAAIGHFSRHEKERHPLLGSETGRLYGMANEDGDLTDGDGDGDDDGNGEL</sequence>
<evidence type="ECO:0000313" key="9">
    <source>
        <dbReference type="Proteomes" id="UP000030752"/>
    </source>
</evidence>
<dbReference type="PANTHER" id="PTHR31382">
    <property type="entry name" value="NA(+)/H(+) ANTIPORTER"/>
    <property type="match status" value="1"/>
</dbReference>
<evidence type="ECO:0000256" key="3">
    <source>
        <dbReference type="ARBA" id="ARBA00022989"/>
    </source>
</evidence>
<feature type="transmembrane region" description="Helical" evidence="6">
    <location>
        <begin position="102"/>
        <end position="125"/>
    </location>
</feature>
<keyword evidence="3 6" id="KW-1133">Transmembrane helix</keyword>
<name>W2SAC0_CYPE1</name>
<feature type="region of interest" description="Disordered" evidence="5">
    <location>
        <begin position="447"/>
        <end position="477"/>
    </location>
</feature>
<evidence type="ECO:0000256" key="4">
    <source>
        <dbReference type="ARBA" id="ARBA00023136"/>
    </source>
</evidence>
<dbReference type="Pfam" id="PF00999">
    <property type="entry name" value="Na_H_Exchanger"/>
    <property type="match status" value="1"/>
</dbReference>
<feature type="transmembrane region" description="Helical" evidence="6">
    <location>
        <begin position="242"/>
        <end position="259"/>
    </location>
</feature>
<feature type="transmembrane region" description="Helical" evidence="6">
    <location>
        <begin position="294"/>
        <end position="313"/>
    </location>
</feature>
<keyword evidence="2 6" id="KW-0812">Transmembrane</keyword>
<dbReference type="GO" id="GO:0005886">
    <property type="term" value="C:plasma membrane"/>
    <property type="evidence" value="ECO:0007669"/>
    <property type="project" value="InterPro"/>
</dbReference>
<dbReference type="GeneID" id="19976848"/>
<keyword evidence="9" id="KW-1185">Reference proteome</keyword>
<gene>
    <name evidence="8" type="ORF">HMPREF1541_09509</name>
</gene>
<dbReference type="STRING" id="1220924.W2SAC0"/>
<dbReference type="GO" id="GO:0042391">
    <property type="term" value="P:regulation of membrane potential"/>
    <property type="evidence" value="ECO:0007669"/>
    <property type="project" value="InterPro"/>
</dbReference>
<evidence type="ECO:0000256" key="2">
    <source>
        <dbReference type="ARBA" id="ARBA00022692"/>
    </source>
</evidence>
<reference evidence="8 9" key="1">
    <citation type="submission" date="2013-03" db="EMBL/GenBank/DDBJ databases">
        <title>The Genome Sequence of Phialophora europaea CBS 101466.</title>
        <authorList>
            <consortium name="The Broad Institute Genomics Platform"/>
            <person name="Cuomo C."/>
            <person name="de Hoog S."/>
            <person name="Gorbushina A."/>
            <person name="Walker B."/>
            <person name="Young S.K."/>
            <person name="Zeng Q."/>
            <person name="Gargeya S."/>
            <person name="Fitzgerald M."/>
            <person name="Haas B."/>
            <person name="Abouelleil A."/>
            <person name="Allen A.W."/>
            <person name="Alvarado L."/>
            <person name="Arachchi H.M."/>
            <person name="Berlin A.M."/>
            <person name="Chapman S.B."/>
            <person name="Gainer-Dewar J."/>
            <person name="Goldberg J."/>
            <person name="Griggs A."/>
            <person name="Gujja S."/>
            <person name="Hansen M."/>
            <person name="Howarth C."/>
            <person name="Imamovic A."/>
            <person name="Ireland A."/>
            <person name="Larimer J."/>
            <person name="McCowan C."/>
            <person name="Murphy C."/>
            <person name="Pearson M."/>
            <person name="Poon T.W."/>
            <person name="Priest M."/>
            <person name="Roberts A."/>
            <person name="Saif S."/>
            <person name="Shea T."/>
            <person name="Sisk P."/>
            <person name="Sykes S."/>
            <person name="Wortman J."/>
            <person name="Nusbaum C."/>
            <person name="Birren B."/>
        </authorList>
    </citation>
    <scope>NUCLEOTIDE SEQUENCE [LARGE SCALE GENOMIC DNA]</scope>
    <source>
        <strain evidence="8 9">CBS 101466</strain>
    </source>
</reference>
<dbReference type="Gene3D" id="6.10.140.1330">
    <property type="match status" value="1"/>
</dbReference>
<evidence type="ECO:0000256" key="5">
    <source>
        <dbReference type="SAM" id="MobiDB-lite"/>
    </source>
</evidence>
<dbReference type="HOGENOM" id="CLU_008635_5_0_1"/>
<dbReference type="Proteomes" id="UP000030752">
    <property type="component" value="Unassembled WGS sequence"/>
</dbReference>
<dbReference type="InParanoid" id="W2SAC0"/>
<feature type="transmembrane region" description="Helical" evidence="6">
    <location>
        <begin position="202"/>
        <end position="221"/>
    </location>
</feature>
<feature type="transmembrane region" description="Helical" evidence="6">
    <location>
        <begin position="356"/>
        <end position="375"/>
    </location>
</feature>
<comment type="subcellular location">
    <subcellularLocation>
        <location evidence="1">Membrane</location>
        <topology evidence="1">Multi-pass membrane protein</topology>
    </subcellularLocation>
</comment>
<organism evidence="8 9">
    <name type="scientific">Cyphellophora europaea (strain CBS 101466)</name>
    <name type="common">Phialophora europaea</name>
    <dbReference type="NCBI Taxonomy" id="1220924"/>
    <lineage>
        <taxon>Eukaryota</taxon>
        <taxon>Fungi</taxon>
        <taxon>Dikarya</taxon>
        <taxon>Ascomycota</taxon>
        <taxon>Pezizomycotina</taxon>
        <taxon>Eurotiomycetes</taxon>
        <taxon>Chaetothyriomycetidae</taxon>
        <taxon>Chaetothyriales</taxon>
        <taxon>Cyphellophoraceae</taxon>
        <taxon>Cyphellophora</taxon>
    </lineage>
</organism>
<evidence type="ECO:0000313" key="8">
    <source>
        <dbReference type="EMBL" id="ETN45676.1"/>
    </source>
</evidence>
<evidence type="ECO:0000256" key="6">
    <source>
        <dbReference type="SAM" id="Phobius"/>
    </source>
</evidence>
<evidence type="ECO:0000256" key="1">
    <source>
        <dbReference type="ARBA" id="ARBA00004141"/>
    </source>
</evidence>
<feature type="compositionally biased region" description="Acidic residues" evidence="5">
    <location>
        <begin position="458"/>
        <end position="477"/>
    </location>
</feature>
<dbReference type="AlphaFoldDB" id="W2SAC0"/>
<dbReference type="RefSeq" id="XP_008712404.1">
    <property type="nucleotide sequence ID" value="XM_008714182.1"/>
</dbReference>
<feature type="transmembrane region" description="Helical" evidence="6">
    <location>
        <begin position="12"/>
        <end position="28"/>
    </location>
</feature>
<feature type="transmembrane region" description="Helical" evidence="6">
    <location>
        <begin position="325"/>
        <end position="344"/>
    </location>
</feature>
<dbReference type="OrthoDB" id="2190219at2759"/>
<dbReference type="GO" id="GO:0030007">
    <property type="term" value="P:intracellular potassium ion homeostasis"/>
    <property type="evidence" value="ECO:0007669"/>
    <property type="project" value="TreeGrafter"/>
</dbReference>
<accession>W2SAC0</accession>
<dbReference type="GO" id="GO:0015385">
    <property type="term" value="F:sodium:proton antiporter activity"/>
    <property type="evidence" value="ECO:0007669"/>
    <property type="project" value="InterPro"/>
</dbReference>
<feature type="transmembrane region" description="Helical" evidence="6">
    <location>
        <begin position="409"/>
        <end position="431"/>
    </location>
</feature>
<dbReference type="InterPro" id="IPR006153">
    <property type="entry name" value="Cation/H_exchanger_TM"/>
</dbReference>
<dbReference type="GO" id="GO:0120029">
    <property type="term" value="P:proton export across plasma membrane"/>
    <property type="evidence" value="ECO:0007669"/>
    <property type="project" value="InterPro"/>
</dbReference>
<protein>
    <recommendedName>
        <fullName evidence="7">Cation/H+ exchanger transmembrane domain-containing protein</fullName>
    </recommendedName>
</protein>
<keyword evidence="4 6" id="KW-0472">Membrane</keyword>
<dbReference type="InterPro" id="IPR004712">
    <property type="entry name" value="Na+/H+_antiporter_fungi"/>
</dbReference>
<dbReference type="eggNOG" id="KOG4505">
    <property type="taxonomic scope" value="Eukaryota"/>
</dbReference>